<reference evidence="1" key="1">
    <citation type="submission" date="2023-07" db="EMBL/GenBank/DDBJ databases">
        <title>Black Yeasts Isolated from many extreme environments.</title>
        <authorList>
            <person name="Coleine C."/>
            <person name="Stajich J.E."/>
            <person name="Selbmann L."/>
        </authorList>
    </citation>
    <scope>NUCLEOTIDE SEQUENCE</scope>
    <source>
        <strain evidence="1">CCFEE 5714</strain>
    </source>
</reference>
<organism evidence="1 2">
    <name type="scientific">Vermiconidia calcicola</name>
    <dbReference type="NCBI Taxonomy" id="1690605"/>
    <lineage>
        <taxon>Eukaryota</taxon>
        <taxon>Fungi</taxon>
        <taxon>Dikarya</taxon>
        <taxon>Ascomycota</taxon>
        <taxon>Pezizomycotina</taxon>
        <taxon>Dothideomycetes</taxon>
        <taxon>Dothideomycetidae</taxon>
        <taxon>Mycosphaerellales</taxon>
        <taxon>Extremaceae</taxon>
        <taxon>Vermiconidia</taxon>
    </lineage>
</organism>
<evidence type="ECO:0000313" key="2">
    <source>
        <dbReference type="Proteomes" id="UP001281147"/>
    </source>
</evidence>
<keyword evidence="2" id="KW-1185">Reference proteome</keyword>
<gene>
    <name evidence="1" type="ORF">LTR37_004102</name>
</gene>
<proteinExistence type="predicted"/>
<sequence>MLAIAANDKQVTVDKESKADEVKKPAGPSPSILVASESRPMLFYQLVTRLERRQPRPDRRPNPGILHFNIYDTTSPVTAARASATILRFTSQHEVPYRFTGLNDYSKPNDVSTVFNASATGFHDATAEVERRECISDFAFSELFNYEAFFAPVVEGDDADAESALRGFPSSYELDSERSGGFHI</sequence>
<accession>A0ACC3NNH1</accession>
<protein>
    <submittedName>
        <fullName evidence="1">Uncharacterized protein</fullName>
    </submittedName>
</protein>
<comment type="caution">
    <text evidence="1">The sequence shown here is derived from an EMBL/GenBank/DDBJ whole genome shotgun (WGS) entry which is preliminary data.</text>
</comment>
<evidence type="ECO:0000313" key="1">
    <source>
        <dbReference type="EMBL" id="KAK3719979.1"/>
    </source>
</evidence>
<name>A0ACC3NNH1_9PEZI</name>
<dbReference type="EMBL" id="JAUTXU010000024">
    <property type="protein sequence ID" value="KAK3719979.1"/>
    <property type="molecule type" value="Genomic_DNA"/>
</dbReference>
<dbReference type="Proteomes" id="UP001281147">
    <property type="component" value="Unassembled WGS sequence"/>
</dbReference>